<dbReference type="GO" id="GO:0061630">
    <property type="term" value="F:ubiquitin protein ligase activity"/>
    <property type="evidence" value="ECO:0007669"/>
    <property type="project" value="UniProtKB-EC"/>
</dbReference>
<keyword evidence="4 7" id="KW-0863">Zinc-finger</keyword>
<accession>A0A8S3S3D8</accession>
<keyword evidence="10" id="KW-0808">Transferase</keyword>
<dbReference type="InterPro" id="IPR031248">
    <property type="entry name" value="RNF213"/>
</dbReference>
<comment type="subcellular location">
    <subcellularLocation>
        <location evidence="1">Cytoplasm</location>
    </subcellularLocation>
</comment>
<keyword evidence="10" id="KW-0012">Acyltransferase</keyword>
<keyword evidence="3" id="KW-0479">Metal-binding</keyword>
<dbReference type="OrthoDB" id="2423195at2759"/>
<dbReference type="PANTHER" id="PTHR22605">
    <property type="entry name" value="RZ-TYPE DOMAIN-CONTAINING PROTEIN"/>
    <property type="match status" value="1"/>
</dbReference>
<dbReference type="GO" id="GO:0005737">
    <property type="term" value="C:cytoplasm"/>
    <property type="evidence" value="ECO:0007669"/>
    <property type="project" value="UniProtKB-SubCell"/>
</dbReference>
<evidence type="ECO:0000256" key="2">
    <source>
        <dbReference type="ARBA" id="ARBA00022490"/>
    </source>
</evidence>
<dbReference type="SUPFAM" id="SSF57850">
    <property type="entry name" value="RING/U-box"/>
    <property type="match status" value="1"/>
</dbReference>
<keyword evidence="6" id="KW-0391">Immunity</keyword>
<evidence type="ECO:0000259" key="9">
    <source>
        <dbReference type="PROSITE" id="PS51981"/>
    </source>
</evidence>
<dbReference type="GO" id="GO:0008270">
    <property type="term" value="F:zinc ion binding"/>
    <property type="evidence" value="ECO:0007669"/>
    <property type="project" value="UniProtKB-KW"/>
</dbReference>
<evidence type="ECO:0000256" key="1">
    <source>
        <dbReference type="ARBA" id="ARBA00004496"/>
    </source>
</evidence>
<dbReference type="PROSITE" id="PS50089">
    <property type="entry name" value="ZF_RING_2"/>
    <property type="match status" value="1"/>
</dbReference>
<dbReference type="Gene3D" id="3.30.40.10">
    <property type="entry name" value="Zinc/RING finger domain, C3HC4 (zinc finger)"/>
    <property type="match status" value="1"/>
</dbReference>
<feature type="domain" description="RZ-type" evidence="9">
    <location>
        <begin position="897"/>
        <end position="976"/>
    </location>
</feature>
<organism evidence="10 11">
    <name type="scientific">Mytilus edulis</name>
    <name type="common">Blue mussel</name>
    <dbReference type="NCBI Taxonomy" id="6550"/>
    <lineage>
        <taxon>Eukaryota</taxon>
        <taxon>Metazoa</taxon>
        <taxon>Spiralia</taxon>
        <taxon>Lophotrochozoa</taxon>
        <taxon>Mollusca</taxon>
        <taxon>Bivalvia</taxon>
        <taxon>Autobranchia</taxon>
        <taxon>Pteriomorphia</taxon>
        <taxon>Mytilida</taxon>
        <taxon>Mytiloidea</taxon>
        <taxon>Mytilidae</taxon>
        <taxon>Mytilinae</taxon>
        <taxon>Mytilus</taxon>
    </lineage>
</organism>
<keyword evidence="11" id="KW-1185">Reference proteome</keyword>
<evidence type="ECO:0000313" key="10">
    <source>
        <dbReference type="EMBL" id="CAG2212878.1"/>
    </source>
</evidence>
<dbReference type="EC" id="2.3.2.27" evidence="10"/>
<keyword evidence="5" id="KW-0862">Zinc</keyword>
<feature type="domain" description="RING-type" evidence="8">
    <location>
        <begin position="533"/>
        <end position="573"/>
    </location>
</feature>
<evidence type="ECO:0000256" key="4">
    <source>
        <dbReference type="ARBA" id="ARBA00022771"/>
    </source>
</evidence>
<dbReference type="Pfam" id="PF20173">
    <property type="entry name" value="ZnF_RZ-type"/>
    <property type="match status" value="1"/>
</dbReference>
<dbReference type="GO" id="GO:0016887">
    <property type="term" value="F:ATP hydrolysis activity"/>
    <property type="evidence" value="ECO:0007669"/>
    <property type="project" value="InterPro"/>
</dbReference>
<dbReference type="Proteomes" id="UP000683360">
    <property type="component" value="Unassembled WGS sequence"/>
</dbReference>
<sequence length="1627" mass="186309">MFLKDCGLWHSVHIDDLHPPPEEIPSVSEMHGKSVSALLATTKEQPLEVKMDVMEGDQMERMETNEEEPALGNVKDPPTDSSRAIERLKIILNSLQNDSGDMTVLTGIAKHLTSILKEKEQGSTTMMTNWLSAEASKPENINRAGTFRRFAVQCLESKVIPLLAGIIAFIDTNRNLDILTLNEQWKTGLWLQIFNDPELTQLRYTGIVSPSRQQELQEVIVKTTSLEGKVFSAGLPFSWLIFQQIDEVLRNTMNTKEVGDSWFDVVMKATEIFQELPLGRLLSSTEGTYIHPLLKSYILDFVHMVHAVQSEEECNLVCETVRIGCKILIEGEFGRLLPSLLGCHMAHILHDVRLKNFSHIVHVWSGVSRRTVEFQQKESNFHLVTDEEITLDILALHMLIDHLEPSKESLNKPETRTKWLRQVCDYRPIIERIFGHFNQDTDRREFHYGKKCQRGIEQARLQWTRVVVVKLFIEHVCTSGKEELDIRRCMPLWQTFREGADMKDIKSLEKMERFLKLCHKDIVKKCFGDQAKCISCENPIEGAPVRLPCDHVICRKCFYDCVTLKEFECPSCHENFPADLNPNKSENVGEIRKYQDYRTRCNSFFMEVVSQLCFAEGTPPSQEVIEKLLSYIIGHSKGKKIERVVSRELTIFDDSIDPTPVVRSFLLQQLMQTSGHEIETHLLAYFNYADRLVKTTGDKQQLIELCLLVMTCMEIPDTLVGTTGDKQQLIELCLLVMTCMEDSLHQQYANREDEITMATKMLRDAVPNIIGDIELLDKIDNLSKVRFSLTIVSKYIHKLYGTAQKSMPDPTVRKLFDAASKLCEECGSPWPRRYFVKQLCRCYGIESYQTVVEECHDRYIVTGDEYKELRETIVTTVLGGNSEKLELLLQKSFFPTMPQDEVSEIKEALLAARQQTPGENPVFYRCPNGHPYVIGNCSVEAATVGICKACGREIGGEGYKLRAGNEVDTGLDRTETGHILGRATKMGPVSAPERKLNRASFSVLRLLTHISMYVGANVNLQAVCQSIKPNIEQADVGRYLIEHIDLDLTSVQNVLGKNKDEILVLLHYLLGRIMNEHTIAIIGENQTPNVCGLLDKASRSKWEEDFAKDTLNLLFRVINGKILNDQRLGADPLLQILYETDKPQDTEAVMLLQEVPSVWRYRAMITVNHLRQHLDAAKMKLPVLRLFLKEEYHLRAIRFVPSIIRLQKMLMQKYNRKLDRAEATTLTIADVKVQMRQERRLKEFGHLLEDYIMKDITEDTSISHLIPTYKDAGLCSYALLFFLLKKQNIFLDNYCTQTKQKEDNLPKVHVKDISSAHLISYHPDKDLLPMVLANCNYSFEVGQGTRIDYNVTNLERQLMDRFLFSKSLITKIQEIETITYRSESTNAVVFKSLYLRVKQERLNPAVLSQICGELRLKSYPDLCESLDKLDIAISFLKSVGSDPESSLNDFMTNTLKMDNPFPSQKAQQATRCKHTMSLWITLAMERAKFLAKYDKKAFEGISENFKKPLTEDQTQSVEDILNKLPIELIDVFVELLFECIVLKIDVPQNIDDEDYVDMSKICLRDALIGYLDACPYEEDLTIEDTLMTAIGQLPSDKEDPNRILTAQSIEVWSLVNKVFTSKQRQRR</sequence>
<reference evidence="10" key="1">
    <citation type="submission" date="2021-03" db="EMBL/GenBank/DDBJ databases">
        <authorList>
            <person name="Bekaert M."/>
        </authorList>
    </citation>
    <scope>NUCLEOTIDE SEQUENCE</scope>
</reference>
<evidence type="ECO:0000313" key="11">
    <source>
        <dbReference type="Proteomes" id="UP000683360"/>
    </source>
</evidence>
<name>A0A8S3S3D8_MYTED</name>
<evidence type="ECO:0000256" key="5">
    <source>
        <dbReference type="ARBA" id="ARBA00022833"/>
    </source>
</evidence>
<gene>
    <name evidence="10" type="ORF">MEDL_26820</name>
</gene>
<dbReference type="PANTHER" id="PTHR22605:SF16">
    <property type="entry name" value="E3 UBIQUITIN-PROTEIN LIGASE RNF213"/>
    <property type="match status" value="1"/>
</dbReference>
<keyword evidence="2" id="KW-0963">Cytoplasm</keyword>
<dbReference type="InterPro" id="IPR046439">
    <property type="entry name" value="ZF_RZ_dom"/>
</dbReference>
<dbReference type="PROSITE" id="PS51981">
    <property type="entry name" value="ZF_RZ"/>
    <property type="match status" value="1"/>
</dbReference>
<evidence type="ECO:0000256" key="7">
    <source>
        <dbReference type="PROSITE-ProRule" id="PRU00175"/>
    </source>
</evidence>
<dbReference type="GO" id="GO:0002376">
    <property type="term" value="P:immune system process"/>
    <property type="evidence" value="ECO:0007669"/>
    <property type="project" value="UniProtKB-KW"/>
</dbReference>
<evidence type="ECO:0000256" key="3">
    <source>
        <dbReference type="ARBA" id="ARBA00022723"/>
    </source>
</evidence>
<evidence type="ECO:0000256" key="6">
    <source>
        <dbReference type="ARBA" id="ARBA00022859"/>
    </source>
</evidence>
<protein>
    <submittedName>
        <fullName evidence="10">RNF213</fullName>
        <ecNumber evidence="10">2.3.2.27</ecNumber>
    </submittedName>
</protein>
<dbReference type="InterPro" id="IPR013083">
    <property type="entry name" value="Znf_RING/FYVE/PHD"/>
</dbReference>
<dbReference type="EMBL" id="CAJPWZ010001318">
    <property type="protein sequence ID" value="CAG2212878.1"/>
    <property type="molecule type" value="Genomic_DNA"/>
</dbReference>
<proteinExistence type="predicted"/>
<comment type="caution">
    <text evidence="10">The sequence shown here is derived from an EMBL/GenBank/DDBJ whole genome shotgun (WGS) entry which is preliminary data.</text>
</comment>
<dbReference type="InterPro" id="IPR001841">
    <property type="entry name" value="Znf_RING"/>
</dbReference>
<evidence type="ECO:0000259" key="8">
    <source>
        <dbReference type="PROSITE" id="PS50089"/>
    </source>
</evidence>